<dbReference type="InterPro" id="IPR014044">
    <property type="entry name" value="CAP_dom"/>
</dbReference>
<reference evidence="4" key="1">
    <citation type="submission" date="2017-06" db="EMBL/GenBank/DDBJ databases">
        <authorList>
            <person name="Varghese N."/>
            <person name="Submissions S."/>
        </authorList>
    </citation>
    <scope>NUCLEOTIDE SEQUENCE [LARGE SCALE GENOMIC DNA]</scope>
    <source>
        <strain evidence="4">DSM 27993</strain>
    </source>
</reference>
<evidence type="ECO:0000313" key="4">
    <source>
        <dbReference type="Proteomes" id="UP000198412"/>
    </source>
</evidence>
<proteinExistence type="predicted"/>
<dbReference type="OrthoDB" id="982527at2"/>
<dbReference type="EMBL" id="FZNX01000003">
    <property type="protein sequence ID" value="SNR59695.1"/>
    <property type="molecule type" value="Genomic_DNA"/>
</dbReference>
<evidence type="ECO:0000256" key="1">
    <source>
        <dbReference type="SAM" id="SignalP"/>
    </source>
</evidence>
<accession>A0A238XL24</accession>
<feature type="chain" id="PRO_5012353532" evidence="1">
    <location>
        <begin position="21"/>
        <end position="162"/>
    </location>
</feature>
<dbReference type="InterPro" id="IPR035940">
    <property type="entry name" value="CAP_sf"/>
</dbReference>
<name>A0A238XL24_9FLAO</name>
<organism evidence="3 4">
    <name type="scientific">Lutibacter flavus</name>
    <dbReference type="NCBI Taxonomy" id="691689"/>
    <lineage>
        <taxon>Bacteria</taxon>
        <taxon>Pseudomonadati</taxon>
        <taxon>Bacteroidota</taxon>
        <taxon>Flavobacteriia</taxon>
        <taxon>Flavobacteriales</taxon>
        <taxon>Flavobacteriaceae</taxon>
        <taxon>Lutibacter</taxon>
    </lineage>
</organism>
<keyword evidence="4" id="KW-1185">Reference proteome</keyword>
<evidence type="ECO:0000313" key="3">
    <source>
        <dbReference type="EMBL" id="SNR59695.1"/>
    </source>
</evidence>
<dbReference type="Gene3D" id="3.40.33.10">
    <property type="entry name" value="CAP"/>
    <property type="match status" value="1"/>
</dbReference>
<dbReference type="Pfam" id="PF00188">
    <property type="entry name" value="CAP"/>
    <property type="match status" value="1"/>
</dbReference>
<keyword evidence="1" id="KW-0732">Signal</keyword>
<dbReference type="RefSeq" id="WP_089378230.1">
    <property type="nucleotide sequence ID" value="NZ_FZNX01000003.1"/>
</dbReference>
<dbReference type="PANTHER" id="PTHR31157:SF1">
    <property type="entry name" value="SCP DOMAIN-CONTAINING PROTEIN"/>
    <property type="match status" value="1"/>
</dbReference>
<dbReference type="CDD" id="cd05379">
    <property type="entry name" value="CAP_bacterial"/>
    <property type="match status" value="1"/>
</dbReference>
<gene>
    <name evidence="3" type="ORF">SAMN04488111_1922</name>
</gene>
<dbReference type="Proteomes" id="UP000198412">
    <property type="component" value="Unassembled WGS sequence"/>
</dbReference>
<sequence>MKIYKLLLTLIILSSLASCTQEKDEIYIYQINESKNAYSKIELEILNLVNNYRDSLGLTKLNKLDIVSAVALTHSKHMAETGKVSHDNFSDRHKKLVNNASAKSVGENVGYGYNSAQGVFNAWIFNDTHRLVIEEGKFTHFGISTETNIEGINYFTQIFITK</sequence>
<feature type="signal peptide" evidence="1">
    <location>
        <begin position="1"/>
        <end position="20"/>
    </location>
</feature>
<dbReference type="AlphaFoldDB" id="A0A238XL24"/>
<evidence type="ECO:0000259" key="2">
    <source>
        <dbReference type="Pfam" id="PF00188"/>
    </source>
</evidence>
<protein>
    <submittedName>
        <fullName evidence="3">Cysteine-rich secretory protein family protein</fullName>
    </submittedName>
</protein>
<feature type="domain" description="SCP" evidence="2">
    <location>
        <begin position="46"/>
        <end position="159"/>
    </location>
</feature>
<dbReference type="PROSITE" id="PS51257">
    <property type="entry name" value="PROKAR_LIPOPROTEIN"/>
    <property type="match status" value="1"/>
</dbReference>
<dbReference type="SUPFAM" id="SSF55797">
    <property type="entry name" value="PR-1-like"/>
    <property type="match status" value="1"/>
</dbReference>
<dbReference type="PANTHER" id="PTHR31157">
    <property type="entry name" value="SCP DOMAIN-CONTAINING PROTEIN"/>
    <property type="match status" value="1"/>
</dbReference>